<dbReference type="SUPFAM" id="SSF50249">
    <property type="entry name" value="Nucleic acid-binding proteins"/>
    <property type="match status" value="2"/>
</dbReference>
<sequence>MIYFQANTIIKEIFDERVNIPRHIFEFVAYDQFDGRSTKCLADIIGVVVGSRRPVVVGDKSLNCMKLYLQDLSDRLIIVSLWDKFVSEFEEKCLTLRNEPRVVILTSLKAKSFQGEISLSTSKSTKIYIDETISEIIQFKSSLVHRLSSGSNSSKFKKTIAEMKQLYQSAINKGESYLVTATVVDIRTGYGWWYASCGGICRKRVVPTESSMLCPNCNKLVQCPQPRFRVYVDVEDLNGSATFLLFDDVVSNFLKVTAGELVSSQSNENTDDYVLPPVLSNLIGSSFDFELRAGCQKNYGDLKHFVVSGMSGITIASTNLKKIEASVSNSLIDGSTIKHAGKGEGFEIKYTSKEMADPQLLDVDVVEQRVAKKRKKGVVDMATSDDSLTSNGVDVNDR</sequence>
<dbReference type="CDD" id="cd04476">
    <property type="entry name" value="RPA1_DBD_C"/>
    <property type="match status" value="1"/>
</dbReference>
<dbReference type="Gene3D" id="2.40.50.140">
    <property type="entry name" value="Nucleic acid-binding proteins"/>
    <property type="match status" value="2"/>
</dbReference>
<evidence type="ECO:0000256" key="3">
    <source>
        <dbReference type="ARBA" id="ARBA00022771"/>
    </source>
</evidence>
<dbReference type="GO" id="GO:0008270">
    <property type="term" value="F:zinc ion binding"/>
    <property type="evidence" value="ECO:0007669"/>
    <property type="project" value="UniProtKB-KW"/>
</dbReference>
<dbReference type="GO" id="GO:0003677">
    <property type="term" value="F:DNA binding"/>
    <property type="evidence" value="ECO:0007669"/>
    <property type="project" value="UniProtKB-KW"/>
</dbReference>
<protein>
    <submittedName>
        <fullName evidence="8">Replication protein A 70 kDa DNA-binding subunit E-like</fullName>
    </submittedName>
</protein>
<dbReference type="InterPro" id="IPR047192">
    <property type="entry name" value="Euk_RPA1_DBD_C"/>
</dbReference>
<feature type="domain" description="Replication factor A C-terminal" evidence="6">
    <location>
        <begin position="179"/>
        <end position="304"/>
    </location>
</feature>
<dbReference type="Proteomes" id="UP000515121">
    <property type="component" value="Unplaced"/>
</dbReference>
<dbReference type="KEGG" id="dzi:111278819"/>
<evidence type="ECO:0000256" key="1">
    <source>
        <dbReference type="ARBA" id="ARBA00005690"/>
    </source>
</evidence>
<dbReference type="PANTHER" id="PTHR47165:SF4">
    <property type="entry name" value="OS03G0429900 PROTEIN"/>
    <property type="match status" value="1"/>
</dbReference>
<evidence type="ECO:0000256" key="4">
    <source>
        <dbReference type="ARBA" id="ARBA00022833"/>
    </source>
</evidence>
<dbReference type="CDD" id="cd04481">
    <property type="entry name" value="RPA1_DBD_B_like"/>
    <property type="match status" value="1"/>
</dbReference>
<proteinExistence type="inferred from homology"/>
<evidence type="ECO:0000313" key="7">
    <source>
        <dbReference type="Proteomes" id="UP000515121"/>
    </source>
</evidence>
<keyword evidence="5" id="KW-0238">DNA-binding</keyword>
<accession>A0A6P5WZ57</accession>
<name>A0A6P5WZ57_DURZI</name>
<evidence type="ECO:0000313" key="8">
    <source>
        <dbReference type="RefSeq" id="XP_022721213.1"/>
    </source>
</evidence>
<dbReference type="OrthoDB" id="1931061at2759"/>
<dbReference type="GeneID" id="111278819"/>
<keyword evidence="3" id="KW-0863">Zinc-finger</keyword>
<reference evidence="8" key="1">
    <citation type="submission" date="2025-08" db="UniProtKB">
        <authorList>
            <consortium name="RefSeq"/>
        </authorList>
    </citation>
    <scope>IDENTIFICATION</scope>
    <source>
        <tissue evidence="8">Fruit stalk</tissue>
    </source>
</reference>
<organism evidence="7 8">
    <name type="scientific">Durio zibethinus</name>
    <name type="common">Durian</name>
    <dbReference type="NCBI Taxonomy" id="66656"/>
    <lineage>
        <taxon>Eukaryota</taxon>
        <taxon>Viridiplantae</taxon>
        <taxon>Streptophyta</taxon>
        <taxon>Embryophyta</taxon>
        <taxon>Tracheophyta</taxon>
        <taxon>Spermatophyta</taxon>
        <taxon>Magnoliopsida</taxon>
        <taxon>eudicotyledons</taxon>
        <taxon>Gunneridae</taxon>
        <taxon>Pentapetalae</taxon>
        <taxon>rosids</taxon>
        <taxon>malvids</taxon>
        <taxon>Malvales</taxon>
        <taxon>Malvaceae</taxon>
        <taxon>Helicteroideae</taxon>
        <taxon>Durio</taxon>
    </lineage>
</organism>
<dbReference type="InterPro" id="IPR012340">
    <property type="entry name" value="NA-bd_OB-fold"/>
</dbReference>
<keyword evidence="4" id="KW-0862">Zinc</keyword>
<keyword evidence="7" id="KW-1185">Reference proteome</keyword>
<dbReference type="AlphaFoldDB" id="A0A6P5WZ57"/>
<evidence type="ECO:0000256" key="2">
    <source>
        <dbReference type="ARBA" id="ARBA00022723"/>
    </source>
</evidence>
<gene>
    <name evidence="8" type="primary">LOC111278819</name>
</gene>
<evidence type="ECO:0000259" key="6">
    <source>
        <dbReference type="Pfam" id="PF08646"/>
    </source>
</evidence>
<dbReference type="RefSeq" id="XP_022721213.1">
    <property type="nucleotide sequence ID" value="XM_022865478.1"/>
</dbReference>
<dbReference type="Pfam" id="PF08646">
    <property type="entry name" value="Rep_fac-A_C"/>
    <property type="match status" value="1"/>
</dbReference>
<evidence type="ECO:0000256" key="5">
    <source>
        <dbReference type="ARBA" id="ARBA00023125"/>
    </source>
</evidence>
<dbReference type="InterPro" id="IPR013955">
    <property type="entry name" value="Rep_factor-A_C"/>
</dbReference>
<comment type="similarity">
    <text evidence="1">Belongs to the replication factor A protein 1 family.</text>
</comment>
<keyword evidence="2" id="KW-0479">Metal-binding</keyword>
<dbReference type="PANTHER" id="PTHR47165">
    <property type="entry name" value="OS03G0429900 PROTEIN"/>
    <property type="match status" value="1"/>
</dbReference>